<dbReference type="InterPro" id="IPR025323">
    <property type="entry name" value="DUF4229"/>
</dbReference>
<feature type="region of interest" description="Disordered" evidence="1">
    <location>
        <begin position="60"/>
        <end position="114"/>
    </location>
</feature>
<evidence type="ECO:0000256" key="1">
    <source>
        <dbReference type="SAM" id="MobiDB-lite"/>
    </source>
</evidence>
<evidence type="ECO:0000313" key="3">
    <source>
        <dbReference type="EMBL" id="RLQ81213.1"/>
    </source>
</evidence>
<feature type="compositionally biased region" description="Polar residues" evidence="1">
    <location>
        <begin position="85"/>
        <end position="114"/>
    </location>
</feature>
<dbReference type="Proteomes" id="UP000282460">
    <property type="component" value="Unassembled WGS sequence"/>
</dbReference>
<evidence type="ECO:0000256" key="2">
    <source>
        <dbReference type="SAM" id="Phobius"/>
    </source>
</evidence>
<organism evidence="3 4">
    <name type="scientific">Mycetocola zhadangensis</name>
    <dbReference type="NCBI Taxonomy" id="1164595"/>
    <lineage>
        <taxon>Bacteria</taxon>
        <taxon>Bacillati</taxon>
        <taxon>Actinomycetota</taxon>
        <taxon>Actinomycetes</taxon>
        <taxon>Micrococcales</taxon>
        <taxon>Microbacteriaceae</taxon>
        <taxon>Mycetocola</taxon>
    </lineage>
</organism>
<dbReference type="EMBL" id="RCWJ01000005">
    <property type="protein sequence ID" value="RLQ81213.1"/>
    <property type="molecule type" value="Genomic_DNA"/>
</dbReference>
<sequence length="114" mass="12375">MPPVVTYTVLRLLTFAAPLALLLLLNFEPWVATVLAAIIGLSVSYIFLRHPRERVAAELYERRHGNRTPDTQDEDAEDAVATDGSAVSSPATPQENTKTDATASVSEIPSPTEK</sequence>
<keyword evidence="2" id="KW-0472">Membrane</keyword>
<dbReference type="AlphaFoldDB" id="A0A3L7ISR2"/>
<reference evidence="3 4" key="1">
    <citation type="submission" date="2018-10" db="EMBL/GenBank/DDBJ databases">
        <authorList>
            <person name="Li J."/>
        </authorList>
    </citation>
    <scope>NUCLEOTIDE SEQUENCE [LARGE SCALE GENOMIC DNA]</scope>
    <source>
        <strain evidence="3 4">ZD1-4</strain>
    </source>
</reference>
<keyword evidence="4" id="KW-1185">Reference proteome</keyword>
<feature type="transmembrane region" description="Helical" evidence="2">
    <location>
        <begin position="7"/>
        <end position="24"/>
    </location>
</feature>
<gene>
    <name evidence="3" type="ORF">D9V28_15040</name>
</gene>
<name>A0A3L7ISR2_9MICO</name>
<dbReference type="OrthoDB" id="5126175at2"/>
<comment type="caution">
    <text evidence="3">The sequence shown here is derived from an EMBL/GenBank/DDBJ whole genome shotgun (WGS) entry which is preliminary data.</text>
</comment>
<protein>
    <submittedName>
        <fullName evidence="3">DUF4229 domain-containing protein</fullName>
    </submittedName>
</protein>
<feature type="compositionally biased region" description="Acidic residues" evidence="1">
    <location>
        <begin position="71"/>
        <end position="80"/>
    </location>
</feature>
<feature type="transmembrane region" description="Helical" evidence="2">
    <location>
        <begin position="30"/>
        <end position="48"/>
    </location>
</feature>
<keyword evidence="2" id="KW-1133">Transmembrane helix</keyword>
<accession>A0A3L7ISR2</accession>
<evidence type="ECO:0000313" key="4">
    <source>
        <dbReference type="Proteomes" id="UP000282460"/>
    </source>
</evidence>
<dbReference type="Pfam" id="PF14012">
    <property type="entry name" value="DUF4229"/>
    <property type="match status" value="1"/>
</dbReference>
<proteinExistence type="predicted"/>
<keyword evidence="2" id="KW-0812">Transmembrane</keyword>